<evidence type="ECO:0000313" key="1">
    <source>
        <dbReference type="EMBL" id="OBZ76373.1"/>
    </source>
</evidence>
<reference evidence="1 2" key="1">
    <citation type="submission" date="2016-03" db="EMBL/GenBank/DDBJ databases">
        <title>Whole genome sequencing of Grifola frondosa 9006-11.</title>
        <authorList>
            <person name="Min B."/>
            <person name="Park H."/>
            <person name="Kim J.-G."/>
            <person name="Cho H."/>
            <person name="Oh Y.-L."/>
            <person name="Kong W.-S."/>
            <person name="Choi I.-G."/>
        </authorList>
    </citation>
    <scope>NUCLEOTIDE SEQUENCE [LARGE SCALE GENOMIC DNA]</scope>
    <source>
        <strain evidence="1 2">9006-11</strain>
    </source>
</reference>
<dbReference type="STRING" id="5627.A0A1C7MHL4"/>
<protein>
    <submittedName>
        <fullName evidence="1">Uncharacterized protein</fullName>
    </submittedName>
</protein>
<comment type="caution">
    <text evidence="1">The sequence shown here is derived from an EMBL/GenBank/DDBJ whole genome shotgun (WGS) entry which is preliminary data.</text>
</comment>
<dbReference type="Proteomes" id="UP000092993">
    <property type="component" value="Unassembled WGS sequence"/>
</dbReference>
<organism evidence="1 2">
    <name type="scientific">Grifola frondosa</name>
    <name type="common">Maitake</name>
    <name type="synonym">Polyporus frondosus</name>
    <dbReference type="NCBI Taxonomy" id="5627"/>
    <lineage>
        <taxon>Eukaryota</taxon>
        <taxon>Fungi</taxon>
        <taxon>Dikarya</taxon>
        <taxon>Basidiomycota</taxon>
        <taxon>Agaricomycotina</taxon>
        <taxon>Agaricomycetes</taxon>
        <taxon>Polyporales</taxon>
        <taxon>Grifolaceae</taxon>
        <taxon>Grifola</taxon>
    </lineage>
</organism>
<sequence length="240" mass="27422">MAESSTGPNTIIVRDPELPAFLLERSEQCFRSTDVILRHRYIHENNKKQKLAGPGRRNQVLRIERVADVHSAGTRSRRFLQQHCMSDFLEGTATGSAVVDQDHGPQAVDGYIPMAPESHVSAAIGPSPVRHERAIRGRLEKVIWFFSEGQDRIREPLPTYQARPGDLYVHDVRNTERQLWLRTESLEWLLVQPYHPHPTLVGYVLNLTPGGQPSWVRKETVRTYAARNVKRIRNGPNDIQ</sequence>
<dbReference type="AlphaFoldDB" id="A0A1C7MHL4"/>
<proteinExistence type="predicted"/>
<gene>
    <name evidence="1" type="ORF">A0H81_03660</name>
</gene>
<keyword evidence="2" id="KW-1185">Reference proteome</keyword>
<dbReference type="OrthoDB" id="2803716at2759"/>
<dbReference type="EMBL" id="LUGG01000003">
    <property type="protein sequence ID" value="OBZ76373.1"/>
    <property type="molecule type" value="Genomic_DNA"/>
</dbReference>
<name>A0A1C7MHL4_GRIFR</name>
<accession>A0A1C7MHL4</accession>
<evidence type="ECO:0000313" key="2">
    <source>
        <dbReference type="Proteomes" id="UP000092993"/>
    </source>
</evidence>